<evidence type="ECO:0000313" key="2">
    <source>
        <dbReference type="Proteomes" id="UP001162992"/>
    </source>
</evidence>
<reference evidence="2" key="1">
    <citation type="journal article" date="2024" name="Proc. Natl. Acad. Sci. U.S.A.">
        <title>Extraordinary preservation of gene collinearity over three hundred million years revealed in homosporous lycophytes.</title>
        <authorList>
            <person name="Li C."/>
            <person name="Wickell D."/>
            <person name="Kuo L.Y."/>
            <person name="Chen X."/>
            <person name="Nie B."/>
            <person name="Liao X."/>
            <person name="Peng D."/>
            <person name="Ji J."/>
            <person name="Jenkins J."/>
            <person name="Williams M."/>
            <person name="Shu S."/>
            <person name="Plott C."/>
            <person name="Barry K."/>
            <person name="Rajasekar S."/>
            <person name="Grimwood J."/>
            <person name="Han X."/>
            <person name="Sun S."/>
            <person name="Hou Z."/>
            <person name="He W."/>
            <person name="Dai G."/>
            <person name="Sun C."/>
            <person name="Schmutz J."/>
            <person name="Leebens-Mack J.H."/>
            <person name="Li F.W."/>
            <person name="Wang L."/>
        </authorList>
    </citation>
    <scope>NUCLEOTIDE SEQUENCE [LARGE SCALE GENOMIC DNA]</scope>
    <source>
        <strain evidence="2">cv. PW_Plant_1</strain>
    </source>
</reference>
<evidence type="ECO:0000313" key="1">
    <source>
        <dbReference type="EMBL" id="KAJ7565686.1"/>
    </source>
</evidence>
<proteinExistence type="predicted"/>
<gene>
    <name evidence="1" type="ORF">O6H91_02G071300</name>
</gene>
<sequence length="133" mass="14972">MNLASSDYSCEGHTSMPDQSDQVDAENIELLSVYSSTSLKPIDTRPPASNMKRMCQDGASQLESNSFSVDDQGPGNEGWRTPKAKAYRIPELLDCPPAPRKRRAYGRKTLPRKTSFFNPPDFDLFFPRQKLQV</sequence>
<protein>
    <submittedName>
        <fullName evidence="1">Uncharacterized protein</fullName>
    </submittedName>
</protein>
<dbReference type="EMBL" id="CM055093">
    <property type="protein sequence ID" value="KAJ7565686.1"/>
    <property type="molecule type" value="Genomic_DNA"/>
</dbReference>
<accession>A0ACC2EH17</accession>
<comment type="caution">
    <text evidence="1">The sequence shown here is derived from an EMBL/GenBank/DDBJ whole genome shotgun (WGS) entry which is preliminary data.</text>
</comment>
<dbReference type="Proteomes" id="UP001162992">
    <property type="component" value="Chromosome 2"/>
</dbReference>
<name>A0ACC2EH17_DIPCM</name>
<keyword evidence="2" id="KW-1185">Reference proteome</keyword>
<organism evidence="1 2">
    <name type="scientific">Diphasiastrum complanatum</name>
    <name type="common">Issler's clubmoss</name>
    <name type="synonym">Lycopodium complanatum</name>
    <dbReference type="NCBI Taxonomy" id="34168"/>
    <lineage>
        <taxon>Eukaryota</taxon>
        <taxon>Viridiplantae</taxon>
        <taxon>Streptophyta</taxon>
        <taxon>Embryophyta</taxon>
        <taxon>Tracheophyta</taxon>
        <taxon>Lycopodiopsida</taxon>
        <taxon>Lycopodiales</taxon>
        <taxon>Lycopodiaceae</taxon>
        <taxon>Lycopodioideae</taxon>
        <taxon>Diphasiastrum</taxon>
    </lineage>
</organism>